<dbReference type="GO" id="GO:0046872">
    <property type="term" value="F:metal ion binding"/>
    <property type="evidence" value="ECO:0007669"/>
    <property type="project" value="UniProtKB-KW"/>
</dbReference>
<dbReference type="Gene3D" id="3.40.720.10">
    <property type="entry name" value="Alkaline Phosphatase, subunit A"/>
    <property type="match status" value="1"/>
</dbReference>
<dbReference type="PROSITE" id="PS00123">
    <property type="entry name" value="ALKALINE_PHOSPHATASE"/>
    <property type="match status" value="1"/>
</dbReference>
<accession>A0A316Z814</accession>
<comment type="cofactor">
    <cofactor evidence="9">
        <name>Mg(2+)</name>
        <dbReference type="ChEBI" id="CHEBI:18420"/>
    </cofactor>
    <text evidence="9">Binds 1 Mg(2+) ion.</text>
</comment>
<organism evidence="13 14">
    <name type="scientific">Tilletiopsis washingtonensis</name>
    <dbReference type="NCBI Taxonomy" id="58919"/>
    <lineage>
        <taxon>Eukaryota</taxon>
        <taxon>Fungi</taxon>
        <taxon>Dikarya</taxon>
        <taxon>Basidiomycota</taxon>
        <taxon>Ustilaginomycotina</taxon>
        <taxon>Exobasidiomycetes</taxon>
        <taxon>Entylomatales</taxon>
        <taxon>Entylomatales incertae sedis</taxon>
        <taxon>Tilletiopsis</taxon>
    </lineage>
</organism>
<dbReference type="GO" id="GO:0000329">
    <property type="term" value="C:fungal-type vacuole membrane"/>
    <property type="evidence" value="ECO:0007669"/>
    <property type="project" value="TreeGrafter"/>
</dbReference>
<proteinExistence type="inferred from homology"/>
<feature type="binding site" evidence="9">
    <location>
        <position position="284"/>
    </location>
    <ligand>
        <name>Zn(2+)</name>
        <dbReference type="ChEBI" id="CHEBI:29105"/>
        <label>2</label>
    </ligand>
</feature>
<reference evidence="13 14" key="1">
    <citation type="journal article" date="2018" name="Mol. Biol. Evol.">
        <title>Broad Genomic Sampling Reveals a Smut Pathogenic Ancestry of the Fungal Clade Ustilaginomycotina.</title>
        <authorList>
            <person name="Kijpornyongpan T."/>
            <person name="Mondo S.J."/>
            <person name="Barry K."/>
            <person name="Sandor L."/>
            <person name="Lee J."/>
            <person name="Lipzen A."/>
            <person name="Pangilinan J."/>
            <person name="LaButti K."/>
            <person name="Hainaut M."/>
            <person name="Henrissat B."/>
            <person name="Grigoriev I.V."/>
            <person name="Spatafora J.W."/>
            <person name="Aime M.C."/>
        </authorList>
    </citation>
    <scope>NUCLEOTIDE SEQUENCE [LARGE SCALE GENOMIC DNA]</scope>
    <source>
        <strain evidence="13 14">MCA 4186</strain>
    </source>
</reference>
<dbReference type="InterPro" id="IPR001952">
    <property type="entry name" value="Alkaline_phosphatase"/>
</dbReference>
<dbReference type="EMBL" id="KZ819294">
    <property type="protein sequence ID" value="PWN97739.1"/>
    <property type="molecule type" value="Genomic_DNA"/>
</dbReference>
<keyword evidence="12" id="KW-0732">Signal</keyword>
<evidence type="ECO:0000256" key="9">
    <source>
        <dbReference type="PIRSR" id="PIRSR601952-2"/>
    </source>
</evidence>
<dbReference type="OrthoDB" id="5818554at2759"/>
<keyword evidence="6 9" id="KW-0862">Zinc</keyword>
<keyword evidence="4 9" id="KW-0479">Metal-binding</keyword>
<feature type="binding site" evidence="9">
    <location>
        <position position="43"/>
    </location>
    <ligand>
        <name>Zn(2+)</name>
        <dbReference type="ChEBI" id="CHEBI:29105"/>
        <label>2</label>
    </ligand>
</feature>
<evidence type="ECO:0000256" key="4">
    <source>
        <dbReference type="ARBA" id="ARBA00022723"/>
    </source>
</evidence>
<dbReference type="RefSeq" id="XP_025598018.1">
    <property type="nucleotide sequence ID" value="XM_025745672.1"/>
</dbReference>
<evidence type="ECO:0000256" key="5">
    <source>
        <dbReference type="ARBA" id="ARBA00022801"/>
    </source>
</evidence>
<protein>
    <recommendedName>
        <fullName evidence="2 11">Alkaline phosphatase</fullName>
        <ecNumber evidence="2 11">3.1.3.1</ecNumber>
    </recommendedName>
</protein>
<feature type="binding site" evidence="9">
    <location>
        <position position="328"/>
    </location>
    <ligand>
        <name>Zn(2+)</name>
        <dbReference type="ChEBI" id="CHEBI:29105"/>
        <label>2</label>
    </ligand>
</feature>
<comment type="similarity">
    <text evidence="1 10">Belongs to the alkaline phosphatase family.</text>
</comment>
<dbReference type="InterPro" id="IPR017850">
    <property type="entry name" value="Alkaline_phosphatase_core_sf"/>
</dbReference>
<dbReference type="PANTHER" id="PTHR11596">
    <property type="entry name" value="ALKALINE PHOSPHATASE"/>
    <property type="match status" value="1"/>
</dbReference>
<feature type="active site" description="Phosphoserine intermediate" evidence="8">
    <location>
        <position position="91"/>
    </location>
</feature>
<dbReference type="EC" id="3.1.3.1" evidence="2 11"/>
<dbReference type="STRING" id="58919.A0A316Z814"/>
<keyword evidence="5 11" id="KW-0378">Hydrolase</keyword>
<dbReference type="Pfam" id="PF00245">
    <property type="entry name" value="Alk_phosphatase"/>
    <property type="match status" value="1"/>
</dbReference>
<dbReference type="GO" id="GO:0004035">
    <property type="term" value="F:alkaline phosphatase activity"/>
    <property type="evidence" value="ECO:0007669"/>
    <property type="project" value="UniProtKB-EC"/>
</dbReference>
<evidence type="ECO:0000256" key="7">
    <source>
        <dbReference type="ARBA" id="ARBA00022842"/>
    </source>
</evidence>
<sequence>MQLSNSLLQLSLILTAAASAVQAAPGRGKNGHGQKSVIQLISDGFGPASETFARSFVHARDGLPWNTTLPLDRHLVGTIRTRSTDSLVTDSAASATAYSCAVKSFNAAIGVDVDSKPCGTVLEAAHELGYSTGLVTTSRITHATPASYAAHTPDRDDENLIAVHELGGTVLGRRVDLMWGGGRRHFQPNTTTGSSRKDSRDLIGEAQAAGWAVALNRSAFDAFNNGSAVKMPSLGLFASSHMAYELDRNATAEPSLTEMAIAALNALEKAGKPFFIMIEGARIDHAAHNNDPIGHIYDILEYNKMFEAVTAWVSKRESDDIALISTSDHECGGLTLAEQRPEDSEALYGWMPDVLFGAKHTTEFLANEYAAYVKKANRTDTELREQMVREIDQLGLSDVQDDEVDRAVLIAKNDKTGYALPVFLASLVNWRAHLGWSTTGHSGVDVNLYAYHANPKKQASYTKAMLGNHENTWIGQWTAQHLGLTAKMAELTTKLNNGTQHVAGSGSANKTTVIDRYHAGTKHILPAYQPPAAKRAWGLSHAENDFVFGSERRAAMEERSHAAAKRQAHRDL</sequence>
<evidence type="ECO:0000256" key="12">
    <source>
        <dbReference type="SAM" id="SignalP"/>
    </source>
</evidence>
<evidence type="ECO:0000256" key="11">
    <source>
        <dbReference type="RuleBase" id="RU003947"/>
    </source>
</evidence>
<comment type="cofactor">
    <cofactor evidence="9">
        <name>Zn(2+)</name>
        <dbReference type="ChEBI" id="CHEBI:29105"/>
    </cofactor>
    <text evidence="9">Binds 2 Zn(2+) ions.</text>
</comment>
<dbReference type="SMART" id="SM00098">
    <property type="entry name" value="alkPPc"/>
    <property type="match status" value="1"/>
</dbReference>
<comment type="catalytic activity">
    <reaction evidence="11">
        <text>a phosphate monoester + H2O = an alcohol + phosphate</text>
        <dbReference type="Rhea" id="RHEA:15017"/>
        <dbReference type="ChEBI" id="CHEBI:15377"/>
        <dbReference type="ChEBI" id="CHEBI:30879"/>
        <dbReference type="ChEBI" id="CHEBI:43474"/>
        <dbReference type="ChEBI" id="CHEBI:67140"/>
        <dbReference type="EC" id="3.1.3.1"/>
    </reaction>
</comment>
<dbReference type="CDD" id="cd16012">
    <property type="entry name" value="ALP"/>
    <property type="match status" value="1"/>
</dbReference>
<feature type="binding site" evidence="9">
    <location>
        <position position="441"/>
    </location>
    <ligand>
        <name>Zn(2+)</name>
        <dbReference type="ChEBI" id="CHEBI:29105"/>
        <label>2</label>
    </ligand>
</feature>
<keyword evidence="3" id="KW-0597">Phosphoprotein</keyword>
<feature type="binding site" evidence="9">
    <location>
        <position position="329"/>
    </location>
    <ligand>
        <name>Zn(2+)</name>
        <dbReference type="ChEBI" id="CHEBI:29105"/>
        <label>2</label>
    </ligand>
</feature>
<evidence type="ECO:0000313" key="13">
    <source>
        <dbReference type="EMBL" id="PWN97739.1"/>
    </source>
</evidence>
<dbReference type="Proteomes" id="UP000245946">
    <property type="component" value="Unassembled WGS sequence"/>
</dbReference>
<feature type="chain" id="PRO_5016244684" description="Alkaline phosphatase" evidence="12">
    <location>
        <begin position="24"/>
        <end position="572"/>
    </location>
</feature>
<feature type="binding site" evidence="9">
    <location>
        <position position="144"/>
    </location>
    <ligand>
        <name>Mg(2+)</name>
        <dbReference type="ChEBI" id="CHEBI:18420"/>
    </ligand>
</feature>
<keyword evidence="7 9" id="KW-0460">Magnesium</keyword>
<feature type="binding site" evidence="9">
    <location>
        <position position="43"/>
    </location>
    <ligand>
        <name>Mg(2+)</name>
        <dbReference type="ChEBI" id="CHEBI:18420"/>
    </ligand>
</feature>
<evidence type="ECO:0000256" key="2">
    <source>
        <dbReference type="ARBA" id="ARBA00012647"/>
    </source>
</evidence>
<gene>
    <name evidence="13" type="ORF">FA09DRAFT_45634</name>
</gene>
<evidence type="ECO:0000256" key="8">
    <source>
        <dbReference type="PIRSR" id="PIRSR601952-1"/>
    </source>
</evidence>
<dbReference type="GeneID" id="37273216"/>
<dbReference type="PRINTS" id="PR00113">
    <property type="entry name" value="ALKPHPHTASE"/>
</dbReference>
<dbReference type="InterPro" id="IPR018299">
    <property type="entry name" value="Alkaline_phosphatase_AS"/>
</dbReference>
<dbReference type="Gene3D" id="1.10.60.40">
    <property type="match status" value="1"/>
</dbReference>
<dbReference type="SUPFAM" id="SSF53649">
    <property type="entry name" value="Alkaline phosphatase-like"/>
    <property type="match status" value="1"/>
</dbReference>
<feature type="signal peptide" evidence="12">
    <location>
        <begin position="1"/>
        <end position="23"/>
    </location>
</feature>
<feature type="binding site" evidence="9">
    <location>
        <position position="142"/>
    </location>
    <ligand>
        <name>Mg(2+)</name>
        <dbReference type="ChEBI" id="CHEBI:18420"/>
    </ligand>
</feature>
<evidence type="ECO:0000256" key="3">
    <source>
        <dbReference type="ARBA" id="ARBA00022553"/>
    </source>
</evidence>
<dbReference type="PANTHER" id="PTHR11596:SF5">
    <property type="entry name" value="ALKALINE PHOSPHATASE"/>
    <property type="match status" value="1"/>
</dbReference>
<name>A0A316Z814_9BASI</name>
<evidence type="ECO:0000256" key="6">
    <source>
        <dbReference type="ARBA" id="ARBA00022833"/>
    </source>
</evidence>
<evidence type="ECO:0000256" key="10">
    <source>
        <dbReference type="RuleBase" id="RU003946"/>
    </source>
</evidence>
<keyword evidence="14" id="KW-1185">Reference proteome</keyword>
<dbReference type="AlphaFoldDB" id="A0A316Z814"/>
<evidence type="ECO:0000313" key="14">
    <source>
        <dbReference type="Proteomes" id="UP000245946"/>
    </source>
</evidence>
<feature type="binding site" evidence="9">
    <location>
        <position position="288"/>
    </location>
    <ligand>
        <name>Zn(2+)</name>
        <dbReference type="ChEBI" id="CHEBI:29105"/>
        <label>2</label>
    </ligand>
</feature>
<evidence type="ECO:0000256" key="1">
    <source>
        <dbReference type="ARBA" id="ARBA00005984"/>
    </source>
</evidence>
<feature type="binding site" evidence="9">
    <location>
        <position position="279"/>
    </location>
    <ligand>
        <name>Mg(2+)</name>
        <dbReference type="ChEBI" id="CHEBI:18420"/>
    </ligand>
</feature>